<name>A0A418Q3K5_9SPHN</name>
<dbReference type="Pfam" id="PF04273">
    <property type="entry name" value="BLH_phosphatase"/>
    <property type="match status" value="1"/>
</dbReference>
<evidence type="ECO:0000313" key="2">
    <source>
        <dbReference type="EMBL" id="RIX32480.1"/>
    </source>
</evidence>
<dbReference type="InterPro" id="IPR005939">
    <property type="entry name" value="BLH_phosphatase-like"/>
</dbReference>
<dbReference type="Gene3D" id="3.90.190.10">
    <property type="entry name" value="Protein tyrosine phosphatase superfamily"/>
    <property type="match status" value="1"/>
</dbReference>
<dbReference type="OrthoDB" id="9805710at2"/>
<proteinExistence type="predicted"/>
<protein>
    <submittedName>
        <fullName evidence="2">TIGR01244 family phosphatase</fullName>
    </submittedName>
</protein>
<reference evidence="2 3" key="1">
    <citation type="submission" date="2018-09" db="EMBL/GenBank/DDBJ databases">
        <title>Sphingomonas sp. DAC4.</title>
        <authorList>
            <person name="Seo T."/>
        </authorList>
    </citation>
    <scope>NUCLEOTIDE SEQUENCE [LARGE SCALE GENOMIC DNA]</scope>
    <source>
        <strain evidence="2 3">DAC4</strain>
    </source>
</reference>
<dbReference type="EMBL" id="QXTF01000001">
    <property type="protein sequence ID" value="RIX32480.1"/>
    <property type="molecule type" value="Genomic_DNA"/>
</dbReference>
<dbReference type="SUPFAM" id="SSF52799">
    <property type="entry name" value="(Phosphotyrosine protein) phosphatases II"/>
    <property type="match status" value="1"/>
</dbReference>
<dbReference type="Proteomes" id="UP000285023">
    <property type="component" value="Unassembled WGS sequence"/>
</dbReference>
<evidence type="ECO:0000259" key="1">
    <source>
        <dbReference type="Pfam" id="PF04273"/>
    </source>
</evidence>
<organism evidence="2 3">
    <name type="scientific">Sphingomonas edaphi</name>
    <dbReference type="NCBI Taxonomy" id="2315689"/>
    <lineage>
        <taxon>Bacteria</taxon>
        <taxon>Pseudomonadati</taxon>
        <taxon>Pseudomonadota</taxon>
        <taxon>Alphaproteobacteria</taxon>
        <taxon>Sphingomonadales</taxon>
        <taxon>Sphingomonadaceae</taxon>
        <taxon>Sphingomonas</taxon>
    </lineage>
</organism>
<dbReference type="AlphaFoldDB" id="A0A418Q3K5"/>
<dbReference type="RefSeq" id="WP_119532462.1">
    <property type="nucleotide sequence ID" value="NZ_QXTF01000001.1"/>
</dbReference>
<comment type="caution">
    <text evidence="2">The sequence shown here is derived from an EMBL/GenBank/DDBJ whole genome shotgun (WGS) entry which is preliminary data.</text>
</comment>
<evidence type="ECO:0000313" key="3">
    <source>
        <dbReference type="Proteomes" id="UP000285023"/>
    </source>
</evidence>
<feature type="domain" description="Beta-lactamase hydrolase-like protein phosphatase-like" evidence="1">
    <location>
        <begin position="3"/>
        <end position="107"/>
    </location>
</feature>
<dbReference type="GO" id="GO:0016787">
    <property type="term" value="F:hydrolase activity"/>
    <property type="evidence" value="ECO:0007669"/>
    <property type="project" value="InterPro"/>
</dbReference>
<sequence length="137" mass="14872">MQRQLDDNTLVNGQIRPDDVPALKELGVTMIVNNRPDGEDTDQPRSADIEAAARAAGVEYRHVPIVRGMGPSDVEAMREAIHATGDGKMFAFCRTGNRSTLAWAVAKSEDGVSREELNRCADQAGFDLGPVAHLLRT</sequence>
<dbReference type="InterPro" id="IPR029021">
    <property type="entry name" value="Prot-tyrosine_phosphatase-like"/>
</dbReference>
<gene>
    <name evidence="2" type="ORF">D3M59_05960</name>
</gene>
<dbReference type="NCBIfam" id="TIGR01244">
    <property type="entry name" value="TIGR01244 family sulfur transferase"/>
    <property type="match status" value="1"/>
</dbReference>
<accession>A0A418Q3K5</accession>
<keyword evidence="3" id="KW-1185">Reference proteome</keyword>